<sequence>MRINVRGRRYETLCINETYLGSQVDTGSDITIVSNEAWKTLDSPKLGTVSFKVTIASADVVQLWLRYQPPRVRLNPRVICSQMLVEEMMKRFAAVLEDILRKCTQSTARLFLKSGANFAFRPKRSVLIAAVKMAEEELNAEKEETVVMFESVERDVQRILTESIRNTPASAMDMRKETDTVLRQALKFVPSKWPSFPPKSDLRELCRRRDSVMIADSCLMFLDKVIVPSALRNKVLR</sequence>
<dbReference type="Proteomes" id="UP000321570">
    <property type="component" value="Unassembled WGS sequence"/>
</dbReference>
<protein>
    <recommendedName>
        <fullName evidence="3">Peptidase A2 domain-containing protein</fullName>
    </recommendedName>
</protein>
<keyword evidence="2" id="KW-1185">Reference proteome</keyword>
<evidence type="ECO:0000313" key="2">
    <source>
        <dbReference type="Proteomes" id="UP000321570"/>
    </source>
</evidence>
<accession>A0A564Y759</accession>
<dbReference type="InterPro" id="IPR021109">
    <property type="entry name" value="Peptidase_aspartic_dom_sf"/>
</dbReference>
<proteinExistence type="predicted"/>
<evidence type="ECO:0008006" key="3">
    <source>
        <dbReference type="Google" id="ProtNLM"/>
    </source>
</evidence>
<organism evidence="1 2">
    <name type="scientific">Hymenolepis diminuta</name>
    <name type="common">Rat tapeworm</name>
    <dbReference type="NCBI Taxonomy" id="6216"/>
    <lineage>
        <taxon>Eukaryota</taxon>
        <taxon>Metazoa</taxon>
        <taxon>Spiralia</taxon>
        <taxon>Lophotrochozoa</taxon>
        <taxon>Platyhelminthes</taxon>
        <taxon>Cestoda</taxon>
        <taxon>Eucestoda</taxon>
        <taxon>Cyclophyllidea</taxon>
        <taxon>Hymenolepididae</taxon>
        <taxon>Hymenolepis</taxon>
    </lineage>
</organism>
<gene>
    <name evidence="1" type="ORF">WMSIL1_LOCUS3408</name>
</gene>
<dbReference type="SUPFAM" id="SSF50630">
    <property type="entry name" value="Acid proteases"/>
    <property type="match status" value="1"/>
</dbReference>
<dbReference type="AlphaFoldDB" id="A0A564Y759"/>
<dbReference type="EMBL" id="CABIJS010000110">
    <property type="protein sequence ID" value="VUZ42976.1"/>
    <property type="molecule type" value="Genomic_DNA"/>
</dbReference>
<evidence type="ECO:0000313" key="1">
    <source>
        <dbReference type="EMBL" id="VUZ42976.1"/>
    </source>
</evidence>
<name>A0A564Y759_HYMDI</name>
<reference evidence="1 2" key="1">
    <citation type="submission" date="2019-07" db="EMBL/GenBank/DDBJ databases">
        <authorList>
            <person name="Jastrzebski P J."/>
            <person name="Paukszto L."/>
            <person name="Jastrzebski P J."/>
        </authorList>
    </citation>
    <scope>NUCLEOTIDE SEQUENCE [LARGE SCALE GENOMIC DNA]</scope>
    <source>
        <strain evidence="1 2">WMS-il1</strain>
    </source>
</reference>